<evidence type="ECO:0000256" key="2">
    <source>
        <dbReference type="SAM" id="SignalP"/>
    </source>
</evidence>
<accession>A0AAW5R1Z1</accession>
<keyword evidence="1" id="KW-0812">Transmembrane</keyword>
<keyword evidence="4" id="KW-1185">Reference proteome</keyword>
<evidence type="ECO:0000313" key="3">
    <source>
        <dbReference type="EMBL" id="MCT8974301.1"/>
    </source>
</evidence>
<feature type="transmembrane region" description="Helical" evidence="1">
    <location>
        <begin position="282"/>
        <end position="307"/>
    </location>
</feature>
<keyword evidence="1" id="KW-0472">Membrane</keyword>
<gene>
    <name evidence="3" type="ORF">MUB46_20735</name>
</gene>
<dbReference type="InterPro" id="IPR025738">
    <property type="entry name" value="BatD"/>
</dbReference>
<protein>
    <recommendedName>
        <fullName evidence="5">Oxygen tolerance</fullName>
    </recommendedName>
</protein>
<name>A0AAW5R1Z1_9HYPH</name>
<evidence type="ECO:0008006" key="5">
    <source>
        <dbReference type="Google" id="ProtNLM"/>
    </source>
</evidence>
<comment type="caution">
    <text evidence="3">The sequence shown here is derived from an EMBL/GenBank/DDBJ whole genome shotgun (WGS) entry which is preliminary data.</text>
</comment>
<keyword evidence="1" id="KW-1133">Transmembrane helix</keyword>
<feature type="chain" id="PRO_5043566027" description="Oxygen tolerance" evidence="2">
    <location>
        <begin position="20"/>
        <end position="427"/>
    </location>
</feature>
<dbReference type="PANTHER" id="PTHR40940:SF1">
    <property type="entry name" value="PROTEIN BATD"/>
    <property type="match status" value="1"/>
</dbReference>
<reference evidence="3 4" key="1">
    <citation type="submission" date="2022-04" db="EMBL/GenBank/DDBJ databases">
        <authorList>
            <person name="Ye Y.-Q."/>
            <person name="Du Z.-J."/>
        </authorList>
    </citation>
    <scope>NUCLEOTIDE SEQUENCE [LARGE SCALE GENOMIC DNA]</scope>
    <source>
        <strain evidence="3 4">A6E488</strain>
    </source>
</reference>
<evidence type="ECO:0000256" key="1">
    <source>
        <dbReference type="SAM" id="Phobius"/>
    </source>
</evidence>
<dbReference type="EMBL" id="JALIDZ010000011">
    <property type="protein sequence ID" value="MCT8974301.1"/>
    <property type="molecule type" value="Genomic_DNA"/>
</dbReference>
<keyword evidence="2" id="KW-0732">Signal</keyword>
<sequence length="427" mass="46051">MRLAVALLFILTLAAPAGAQQDAKPVLEFTFDEAQAIPGQMLSLRMTVLVPTYMPKPPVWPALEMPNVLVRLPERSTNPTSRQVGDETWAGVTRIYRISPMVPGRFAIPPQEIVVTYADPETNKPVSAHLTTQPLSFSGITPEGTEGLNPFIAADALDLTQEIDGDPETMKPGSSVTRTVTATVRGVSPMFLPRLLPATAIEGLAAYPDEPVVIEKETRDEIGGTRTERVTLMAESGGSGEAPPVSLGWYNLRTKQVETASLDGFAVSVDAPPARRGEPLDWRAIGIIGFGAVFVFAVLAWILRIAVPPLVRAVRDRYAEWLASERWAYSVLRGVVAGRRFADLYPALDDWAQKVPGPDPRRHPALKDALVWLGAARYGAKEVGNTASAWKAIAAALPDARRASRKVASRASALPALNPDAELMGGE</sequence>
<dbReference type="PANTHER" id="PTHR40940">
    <property type="entry name" value="PROTEIN BATD-RELATED"/>
    <property type="match status" value="1"/>
</dbReference>
<evidence type="ECO:0000313" key="4">
    <source>
        <dbReference type="Proteomes" id="UP001320898"/>
    </source>
</evidence>
<feature type="signal peptide" evidence="2">
    <location>
        <begin position="1"/>
        <end position="19"/>
    </location>
</feature>
<dbReference type="AlphaFoldDB" id="A0AAW5R1Z1"/>
<proteinExistence type="predicted"/>
<dbReference type="RefSeq" id="WP_261617885.1">
    <property type="nucleotide sequence ID" value="NZ_JALIDZ010000011.1"/>
</dbReference>
<dbReference type="Proteomes" id="UP001320898">
    <property type="component" value="Unassembled WGS sequence"/>
</dbReference>
<organism evidence="3 4">
    <name type="scientific">Microbaculum marinisediminis</name>
    <dbReference type="NCBI Taxonomy" id="2931392"/>
    <lineage>
        <taxon>Bacteria</taxon>
        <taxon>Pseudomonadati</taxon>
        <taxon>Pseudomonadota</taxon>
        <taxon>Alphaproteobacteria</taxon>
        <taxon>Hyphomicrobiales</taxon>
        <taxon>Tepidamorphaceae</taxon>
        <taxon>Microbaculum</taxon>
    </lineage>
</organism>